<evidence type="ECO:0000313" key="2">
    <source>
        <dbReference type="EMBL" id="MFC7669640.1"/>
    </source>
</evidence>
<sequence length="308" mass="34222">MGILSACLAERPAATVLSGRGRGGAGPYCGLFFRTQYLNATYQSELFLATARPITDPDTLHNVLYSVRRSWLPEYGTEAQYYTLAVCGVLLLVYGRRTLRHHLPLAFLLLAVVVLGYVFVQLMGAQFMDHDYYIICPLIPPALLLLVVALLNVGQYAGTIRYVTTVGLGALVFFSLADGYERLQRRMSDDYLPFSPFGHVWMRGGAAEMTQANVPLTANILVFKEPAPNLSLVYFNRRGRVWYVPDAGTVTAEDFLNRMAADQLDYLVMAPGVYAQLAPQHAALAAGFKVVGQHPAMVLRRRNLLRPW</sequence>
<organism evidence="2 3">
    <name type="scientific">Hymenobacter humi</name>
    <dbReference type="NCBI Taxonomy" id="1411620"/>
    <lineage>
        <taxon>Bacteria</taxon>
        <taxon>Pseudomonadati</taxon>
        <taxon>Bacteroidota</taxon>
        <taxon>Cytophagia</taxon>
        <taxon>Cytophagales</taxon>
        <taxon>Hymenobacteraceae</taxon>
        <taxon>Hymenobacter</taxon>
    </lineage>
</organism>
<feature type="transmembrane region" description="Helical" evidence="1">
    <location>
        <begin position="132"/>
        <end position="153"/>
    </location>
</feature>
<evidence type="ECO:0000313" key="3">
    <source>
        <dbReference type="Proteomes" id="UP001596513"/>
    </source>
</evidence>
<dbReference type="EMBL" id="JBHTEK010000001">
    <property type="protein sequence ID" value="MFC7669640.1"/>
    <property type="molecule type" value="Genomic_DNA"/>
</dbReference>
<protein>
    <submittedName>
        <fullName evidence="2">Uncharacterized protein</fullName>
    </submittedName>
</protein>
<feature type="transmembrane region" description="Helical" evidence="1">
    <location>
        <begin position="101"/>
        <end position="120"/>
    </location>
</feature>
<reference evidence="3" key="1">
    <citation type="journal article" date="2019" name="Int. J. Syst. Evol. Microbiol.">
        <title>The Global Catalogue of Microorganisms (GCM) 10K type strain sequencing project: providing services to taxonomists for standard genome sequencing and annotation.</title>
        <authorList>
            <consortium name="The Broad Institute Genomics Platform"/>
            <consortium name="The Broad Institute Genome Sequencing Center for Infectious Disease"/>
            <person name="Wu L."/>
            <person name="Ma J."/>
        </authorList>
    </citation>
    <scope>NUCLEOTIDE SEQUENCE [LARGE SCALE GENOMIC DNA]</scope>
    <source>
        <strain evidence="3">JCM 19635</strain>
    </source>
</reference>
<keyword evidence="1" id="KW-0812">Transmembrane</keyword>
<gene>
    <name evidence="2" type="ORF">ACFQT0_21425</name>
</gene>
<keyword evidence="1" id="KW-1133">Transmembrane helix</keyword>
<name>A0ABW2UBQ2_9BACT</name>
<keyword evidence="3" id="KW-1185">Reference proteome</keyword>
<evidence type="ECO:0000256" key="1">
    <source>
        <dbReference type="SAM" id="Phobius"/>
    </source>
</evidence>
<feature type="transmembrane region" description="Helical" evidence="1">
    <location>
        <begin position="159"/>
        <end position="177"/>
    </location>
</feature>
<comment type="caution">
    <text evidence="2">The sequence shown here is derived from an EMBL/GenBank/DDBJ whole genome shotgun (WGS) entry which is preliminary data.</text>
</comment>
<dbReference type="Proteomes" id="UP001596513">
    <property type="component" value="Unassembled WGS sequence"/>
</dbReference>
<accession>A0ABW2UBQ2</accession>
<dbReference type="RefSeq" id="WP_380205131.1">
    <property type="nucleotide sequence ID" value="NZ_JBHTEK010000001.1"/>
</dbReference>
<proteinExistence type="predicted"/>
<keyword evidence="1" id="KW-0472">Membrane</keyword>